<dbReference type="AlphaFoldDB" id="A0A381Z5F8"/>
<dbReference type="Gene3D" id="3.30.930.10">
    <property type="entry name" value="Bira Bifunctional Protein, Domain 2"/>
    <property type="match status" value="1"/>
</dbReference>
<dbReference type="SUPFAM" id="SSF55681">
    <property type="entry name" value="Class II aaRS and biotin synthetases"/>
    <property type="match status" value="1"/>
</dbReference>
<accession>A0A381Z5F8</accession>
<dbReference type="GO" id="GO:0006433">
    <property type="term" value="P:prolyl-tRNA aminoacylation"/>
    <property type="evidence" value="ECO:0007669"/>
    <property type="project" value="TreeGrafter"/>
</dbReference>
<evidence type="ECO:0000313" key="1">
    <source>
        <dbReference type="EMBL" id="SVA84460.1"/>
    </source>
</evidence>
<proteinExistence type="predicted"/>
<gene>
    <name evidence="1" type="ORF">METZ01_LOCUS137314</name>
</gene>
<organism evidence="1">
    <name type="scientific">marine metagenome</name>
    <dbReference type="NCBI Taxonomy" id="408172"/>
    <lineage>
        <taxon>unclassified sequences</taxon>
        <taxon>metagenomes</taxon>
        <taxon>ecological metagenomes</taxon>
    </lineage>
</organism>
<protein>
    <recommendedName>
        <fullName evidence="2">Proline--tRNA ligase</fullName>
    </recommendedName>
</protein>
<sequence>MLSSQTIVATLRETPSDADVASHVLLLRAGCIRQLASGLYSWLPLGLRVLRKIEAIVREELNNAGAEEILMPMVQPAELWQESGRWDVMGPEMM</sequence>
<dbReference type="InterPro" id="IPR045864">
    <property type="entry name" value="aa-tRNA-synth_II/BPL/LPL"/>
</dbReference>
<dbReference type="PANTHER" id="PTHR42753">
    <property type="entry name" value="MITOCHONDRIAL RIBOSOME PROTEIN L39/PROLYL-TRNA LIGASE FAMILY MEMBER"/>
    <property type="match status" value="1"/>
</dbReference>
<dbReference type="PANTHER" id="PTHR42753:SF2">
    <property type="entry name" value="PROLINE--TRNA LIGASE"/>
    <property type="match status" value="1"/>
</dbReference>
<dbReference type="GO" id="GO:0005829">
    <property type="term" value="C:cytosol"/>
    <property type="evidence" value="ECO:0007669"/>
    <property type="project" value="TreeGrafter"/>
</dbReference>
<evidence type="ECO:0008006" key="2">
    <source>
        <dbReference type="Google" id="ProtNLM"/>
    </source>
</evidence>
<dbReference type="GO" id="GO:0004827">
    <property type="term" value="F:proline-tRNA ligase activity"/>
    <property type="evidence" value="ECO:0007669"/>
    <property type="project" value="TreeGrafter"/>
</dbReference>
<dbReference type="EMBL" id="UINC01020015">
    <property type="protein sequence ID" value="SVA84460.1"/>
    <property type="molecule type" value="Genomic_DNA"/>
</dbReference>
<name>A0A381Z5F8_9ZZZZ</name>
<dbReference type="InterPro" id="IPR050062">
    <property type="entry name" value="Pro-tRNA_synthetase"/>
</dbReference>
<feature type="non-terminal residue" evidence="1">
    <location>
        <position position="94"/>
    </location>
</feature>
<reference evidence="1" key="1">
    <citation type="submission" date="2018-05" db="EMBL/GenBank/DDBJ databases">
        <authorList>
            <person name="Lanie J.A."/>
            <person name="Ng W.-L."/>
            <person name="Kazmierczak K.M."/>
            <person name="Andrzejewski T.M."/>
            <person name="Davidsen T.M."/>
            <person name="Wayne K.J."/>
            <person name="Tettelin H."/>
            <person name="Glass J.I."/>
            <person name="Rusch D."/>
            <person name="Podicherti R."/>
            <person name="Tsui H.-C.T."/>
            <person name="Winkler M.E."/>
        </authorList>
    </citation>
    <scope>NUCLEOTIDE SEQUENCE</scope>
</reference>